<dbReference type="NCBIfam" id="TIGR01764">
    <property type="entry name" value="excise"/>
    <property type="match status" value="1"/>
</dbReference>
<sequence>MEAAAERLKLHNKTVLRFIREGRLRATKIGKQYRILHSDLDAFAGVGSAREAPAARVTAVVDVPNVDQELLRRLTSIMLGAAGSSEQRPQAISVDIAHDPIRRAVKVIAVGTPSDVSGLLKLVDACLEA</sequence>
<dbReference type="AlphaFoldDB" id="A0AAE3MX16"/>
<dbReference type="InterPro" id="IPR010093">
    <property type="entry name" value="SinI_DNA-bd"/>
</dbReference>
<gene>
    <name evidence="2" type="ORF">NOF55_05210</name>
</gene>
<dbReference type="InterPro" id="IPR041657">
    <property type="entry name" value="HTH_17"/>
</dbReference>
<evidence type="ECO:0000313" key="2">
    <source>
        <dbReference type="EMBL" id="MCX8996499.1"/>
    </source>
</evidence>
<dbReference type="Proteomes" id="UP001208771">
    <property type="component" value="Unassembled WGS sequence"/>
</dbReference>
<dbReference type="EMBL" id="JANFPI010000002">
    <property type="protein sequence ID" value="MCX8996499.1"/>
    <property type="molecule type" value="Genomic_DNA"/>
</dbReference>
<organism evidence="2 3">
    <name type="scientific">Ectorhizobium quercum</name>
    <dbReference type="NCBI Taxonomy" id="2965071"/>
    <lineage>
        <taxon>Bacteria</taxon>
        <taxon>Pseudomonadati</taxon>
        <taxon>Pseudomonadota</taxon>
        <taxon>Alphaproteobacteria</taxon>
        <taxon>Hyphomicrobiales</taxon>
        <taxon>Rhizobiaceae</taxon>
        <taxon>Ectorhizobium</taxon>
    </lineage>
</organism>
<evidence type="ECO:0000313" key="3">
    <source>
        <dbReference type="Proteomes" id="UP001208771"/>
    </source>
</evidence>
<reference evidence="2" key="1">
    <citation type="submission" date="2022-07" db="EMBL/GenBank/DDBJ databases">
        <title>Ectorhizobium quercum gen.nov., sp. nov.</title>
        <authorList>
            <person name="Ma T."/>
            <person name="Li Y."/>
        </authorList>
    </citation>
    <scope>NUCLEOTIDE SEQUENCE</scope>
    <source>
        <strain evidence="2">BDR2-2</strain>
    </source>
</reference>
<feature type="domain" description="Helix-turn-helix" evidence="1">
    <location>
        <begin position="3"/>
        <end position="44"/>
    </location>
</feature>
<dbReference type="RefSeq" id="WP_306410287.1">
    <property type="nucleotide sequence ID" value="NZ_JANFPI010000002.1"/>
</dbReference>
<keyword evidence="3" id="KW-1185">Reference proteome</keyword>
<protein>
    <submittedName>
        <fullName evidence="2">Helix-turn-helix domain-containing protein</fullName>
    </submittedName>
</protein>
<dbReference type="GO" id="GO:0003677">
    <property type="term" value="F:DNA binding"/>
    <property type="evidence" value="ECO:0007669"/>
    <property type="project" value="InterPro"/>
</dbReference>
<accession>A0AAE3MX16</accession>
<name>A0AAE3MX16_9HYPH</name>
<evidence type="ECO:0000259" key="1">
    <source>
        <dbReference type="Pfam" id="PF12728"/>
    </source>
</evidence>
<comment type="caution">
    <text evidence="2">The sequence shown here is derived from an EMBL/GenBank/DDBJ whole genome shotgun (WGS) entry which is preliminary data.</text>
</comment>
<proteinExistence type="predicted"/>
<dbReference type="Pfam" id="PF12728">
    <property type="entry name" value="HTH_17"/>
    <property type="match status" value="1"/>
</dbReference>